<accession>A0A5E8CI52</accession>
<feature type="transmembrane region" description="Helical" evidence="5">
    <location>
        <begin position="6"/>
        <end position="22"/>
    </location>
</feature>
<dbReference type="GO" id="GO:0016020">
    <property type="term" value="C:membrane"/>
    <property type="evidence" value="ECO:0007669"/>
    <property type="project" value="UniProtKB-SubCell"/>
</dbReference>
<dbReference type="InterPro" id="IPR023271">
    <property type="entry name" value="Aquaporin-like"/>
</dbReference>
<organism evidence="6">
    <name type="scientific">seawater metagenome</name>
    <dbReference type="NCBI Taxonomy" id="1561972"/>
    <lineage>
        <taxon>unclassified sequences</taxon>
        <taxon>metagenomes</taxon>
        <taxon>ecological metagenomes</taxon>
    </lineage>
</organism>
<keyword evidence="4 5" id="KW-0472">Membrane</keyword>
<reference evidence="6" key="1">
    <citation type="submission" date="2019-09" db="EMBL/GenBank/DDBJ databases">
        <authorList>
            <person name="Needham M D."/>
        </authorList>
    </citation>
    <scope>NUCLEOTIDE SEQUENCE</scope>
</reference>
<feature type="transmembrane region" description="Helical" evidence="5">
    <location>
        <begin position="73"/>
        <end position="94"/>
    </location>
</feature>
<gene>
    <name evidence="6" type="ORF">CPAV1605_482</name>
</gene>
<name>A0A5E8CI52_9ZZZZ</name>
<evidence type="ECO:0000256" key="4">
    <source>
        <dbReference type="ARBA" id="ARBA00023136"/>
    </source>
</evidence>
<evidence type="ECO:0000256" key="1">
    <source>
        <dbReference type="ARBA" id="ARBA00004141"/>
    </source>
</evidence>
<dbReference type="Gene3D" id="1.20.1080.10">
    <property type="entry name" value="Glycerol uptake facilitator protein"/>
    <property type="match status" value="1"/>
</dbReference>
<evidence type="ECO:0008006" key="7">
    <source>
        <dbReference type="Google" id="ProtNLM"/>
    </source>
</evidence>
<proteinExistence type="predicted"/>
<evidence type="ECO:0000313" key="6">
    <source>
        <dbReference type="EMBL" id="VVU94757.1"/>
    </source>
</evidence>
<dbReference type="EMBL" id="CABVLZ010000002">
    <property type="protein sequence ID" value="VVU94757.1"/>
    <property type="molecule type" value="Genomic_DNA"/>
</dbReference>
<comment type="subcellular location">
    <subcellularLocation>
        <location evidence="1">Membrane</location>
        <topology evidence="1">Multi-pass membrane protein</topology>
    </subcellularLocation>
</comment>
<keyword evidence="2 5" id="KW-0812">Transmembrane</keyword>
<evidence type="ECO:0000256" key="3">
    <source>
        <dbReference type="ARBA" id="ARBA00022989"/>
    </source>
</evidence>
<keyword evidence="3 5" id="KW-1133">Transmembrane helix</keyword>
<evidence type="ECO:0000256" key="5">
    <source>
        <dbReference type="SAM" id="Phobius"/>
    </source>
</evidence>
<dbReference type="SUPFAM" id="SSF81338">
    <property type="entry name" value="Aquaporin-like"/>
    <property type="match status" value="1"/>
</dbReference>
<dbReference type="AlphaFoldDB" id="A0A5E8CI52"/>
<protein>
    <recommendedName>
        <fullName evidence="7">Major intrinsic protein</fullName>
    </recommendedName>
</protein>
<sequence>MNKYIYEFLGTLIFLLGILFSITNINSKVIPLTIGLFLSLGIYFSNNLQAPGHLNPIVSLIFYLIKKIDLNEFILLSLSHTLAALLVSFVKCNFSFLDFK</sequence>
<evidence type="ECO:0000256" key="2">
    <source>
        <dbReference type="ARBA" id="ARBA00022692"/>
    </source>
</evidence>
<feature type="transmembrane region" description="Helical" evidence="5">
    <location>
        <begin position="29"/>
        <end position="46"/>
    </location>
</feature>